<feature type="chain" id="PRO_5025063615" evidence="1">
    <location>
        <begin position="17"/>
        <end position="77"/>
    </location>
</feature>
<sequence length="77" mass="8742">MRIFSIILLSFCLCFASILSLNEAFNVKSNSYNNSISIDIELGKDIYLYSNKLKLYINEKDISSLINLPQSSTRGNE</sequence>
<dbReference type="AlphaFoldDB" id="A0A5T0UEF6"/>
<dbReference type="Pfam" id="PF11412">
    <property type="entry name" value="DsbD_N"/>
    <property type="match status" value="1"/>
</dbReference>
<feature type="non-terminal residue" evidence="3">
    <location>
        <position position="77"/>
    </location>
</feature>
<protein>
    <submittedName>
        <fullName evidence="3">Thiol:disulfide interchange protein</fullName>
    </submittedName>
</protein>
<evidence type="ECO:0000259" key="2">
    <source>
        <dbReference type="Pfam" id="PF11412"/>
    </source>
</evidence>
<dbReference type="Gene3D" id="2.60.40.1250">
    <property type="entry name" value="Thiol:disulfide interchange protein DsbD, N-terminal domain"/>
    <property type="match status" value="1"/>
</dbReference>
<dbReference type="SUPFAM" id="SSF74863">
    <property type="entry name" value="Thiol:disulfide interchange protein DsbD, N-terminal domain (DsbD-alpha)"/>
    <property type="match status" value="1"/>
</dbReference>
<dbReference type="InterPro" id="IPR028250">
    <property type="entry name" value="DsbDN"/>
</dbReference>
<comment type="caution">
    <text evidence="3">The sequence shown here is derived from an EMBL/GenBank/DDBJ whole genome shotgun (WGS) entry which is preliminary data.</text>
</comment>
<keyword evidence="1" id="KW-0732">Signal</keyword>
<evidence type="ECO:0000313" key="3">
    <source>
        <dbReference type="EMBL" id="EAK3903636.1"/>
    </source>
</evidence>
<dbReference type="InterPro" id="IPR036929">
    <property type="entry name" value="DsbDN_sf"/>
</dbReference>
<organism evidence="3">
    <name type="scientific">Campylobacter jejuni</name>
    <dbReference type="NCBI Taxonomy" id="197"/>
    <lineage>
        <taxon>Bacteria</taxon>
        <taxon>Pseudomonadati</taxon>
        <taxon>Campylobacterota</taxon>
        <taxon>Epsilonproteobacteria</taxon>
        <taxon>Campylobacterales</taxon>
        <taxon>Campylobacteraceae</taxon>
        <taxon>Campylobacter</taxon>
    </lineage>
</organism>
<reference evidence="3" key="1">
    <citation type="submission" date="2018-06" db="EMBL/GenBank/DDBJ databases">
        <authorList>
            <consortium name="PulseNet: The National Subtyping Network for Foodborne Disease Surveillance"/>
            <person name="Tarr C.L."/>
            <person name="Trees E."/>
            <person name="Katz L.S."/>
            <person name="Carleton-Romer H.A."/>
            <person name="Stroika S."/>
            <person name="Kucerova Z."/>
            <person name="Roache K.F."/>
            <person name="Sabol A.L."/>
            <person name="Besser J."/>
            <person name="Gerner-Smidt P."/>
        </authorList>
    </citation>
    <scope>NUCLEOTIDE SEQUENCE</scope>
    <source>
        <strain evidence="3">PNUSAC003301</strain>
    </source>
</reference>
<accession>A0A5T0UEF6</accession>
<name>A0A5T0UEF6_CAMJU</name>
<gene>
    <name evidence="3" type="ORF">CW563_05980</name>
</gene>
<feature type="domain" description="Thiol:disulfide interchange protein DsbD N-terminal" evidence="2">
    <location>
        <begin position="17"/>
        <end position="73"/>
    </location>
</feature>
<proteinExistence type="predicted"/>
<feature type="signal peptide" evidence="1">
    <location>
        <begin position="1"/>
        <end position="16"/>
    </location>
</feature>
<dbReference type="EMBL" id="AACFVE010000036">
    <property type="protein sequence ID" value="EAK3903636.1"/>
    <property type="molecule type" value="Genomic_DNA"/>
</dbReference>
<evidence type="ECO:0000256" key="1">
    <source>
        <dbReference type="SAM" id="SignalP"/>
    </source>
</evidence>